<proteinExistence type="predicted"/>
<dbReference type="Gene3D" id="1.10.357.10">
    <property type="entry name" value="Tetracycline Repressor, domain 2"/>
    <property type="match status" value="1"/>
</dbReference>
<dbReference type="Pfam" id="PF00440">
    <property type="entry name" value="TetR_N"/>
    <property type="match status" value="1"/>
</dbReference>
<dbReference type="InterPro" id="IPR009057">
    <property type="entry name" value="Homeodomain-like_sf"/>
</dbReference>
<evidence type="ECO:0000259" key="6">
    <source>
        <dbReference type="PROSITE" id="PS50977"/>
    </source>
</evidence>
<evidence type="ECO:0000256" key="2">
    <source>
        <dbReference type="ARBA" id="ARBA00023125"/>
    </source>
</evidence>
<name>A0ABW3VJG3_9PSEU</name>
<dbReference type="PROSITE" id="PS50977">
    <property type="entry name" value="HTH_TETR_2"/>
    <property type="match status" value="1"/>
</dbReference>
<protein>
    <submittedName>
        <fullName evidence="7">TetR/AcrR family transcriptional regulator</fullName>
    </submittedName>
</protein>
<dbReference type="InterPro" id="IPR050109">
    <property type="entry name" value="HTH-type_TetR-like_transc_reg"/>
</dbReference>
<sequence>MPQDVGARRGRPPISDEQRREQRLAISRQAVRLFREQGVAATSGEQIARAAGVSERTLWRWFRTKEACVEPLLSRATEDFQAVLRSWPPGADLGEHLRAEYAFLGAPSAADVADVLAVIRMTRDEPVLRAVWLVLHERAETTLAEVLGERLGLPADDLRVRLRAAAVNAALRVATEDLARTAADDPGAARRHHAEFDAAMRAALRAFDGPDVHRASARSGDLAHDGV</sequence>
<dbReference type="PRINTS" id="PR00455">
    <property type="entry name" value="HTHTETR"/>
</dbReference>
<evidence type="ECO:0000313" key="7">
    <source>
        <dbReference type="EMBL" id="MFD1234368.1"/>
    </source>
</evidence>
<dbReference type="RefSeq" id="WP_339124576.1">
    <property type="nucleotide sequence ID" value="NZ_BAABKS010000051.1"/>
</dbReference>
<comment type="caution">
    <text evidence="7">The sequence shown here is derived from an EMBL/GenBank/DDBJ whole genome shotgun (WGS) entry which is preliminary data.</text>
</comment>
<evidence type="ECO:0000256" key="1">
    <source>
        <dbReference type="ARBA" id="ARBA00023015"/>
    </source>
</evidence>
<keyword evidence="1" id="KW-0805">Transcription regulation</keyword>
<keyword evidence="3" id="KW-0804">Transcription</keyword>
<evidence type="ECO:0000256" key="4">
    <source>
        <dbReference type="PROSITE-ProRule" id="PRU00335"/>
    </source>
</evidence>
<keyword evidence="8" id="KW-1185">Reference proteome</keyword>
<evidence type="ECO:0000256" key="5">
    <source>
        <dbReference type="SAM" id="MobiDB-lite"/>
    </source>
</evidence>
<dbReference type="Proteomes" id="UP001597182">
    <property type="component" value="Unassembled WGS sequence"/>
</dbReference>
<feature type="region of interest" description="Disordered" evidence="5">
    <location>
        <begin position="1"/>
        <end position="21"/>
    </location>
</feature>
<dbReference type="PANTHER" id="PTHR30055:SF238">
    <property type="entry name" value="MYCOFACTOCIN BIOSYNTHESIS TRANSCRIPTIONAL REGULATOR MFTR-RELATED"/>
    <property type="match status" value="1"/>
</dbReference>
<reference evidence="8" key="1">
    <citation type="journal article" date="2019" name="Int. J. Syst. Evol. Microbiol.">
        <title>The Global Catalogue of Microorganisms (GCM) 10K type strain sequencing project: providing services to taxonomists for standard genome sequencing and annotation.</title>
        <authorList>
            <consortium name="The Broad Institute Genomics Platform"/>
            <consortium name="The Broad Institute Genome Sequencing Center for Infectious Disease"/>
            <person name="Wu L."/>
            <person name="Ma J."/>
        </authorList>
    </citation>
    <scope>NUCLEOTIDE SEQUENCE [LARGE SCALE GENOMIC DNA]</scope>
    <source>
        <strain evidence="8">CCUG 49018</strain>
    </source>
</reference>
<feature type="DNA-binding region" description="H-T-H motif" evidence="4">
    <location>
        <begin position="43"/>
        <end position="62"/>
    </location>
</feature>
<evidence type="ECO:0000256" key="3">
    <source>
        <dbReference type="ARBA" id="ARBA00023163"/>
    </source>
</evidence>
<dbReference type="EMBL" id="JBHTMB010000127">
    <property type="protein sequence ID" value="MFD1234368.1"/>
    <property type="molecule type" value="Genomic_DNA"/>
</dbReference>
<gene>
    <name evidence="7" type="ORF">ACFQ34_13845</name>
</gene>
<dbReference type="InterPro" id="IPR001647">
    <property type="entry name" value="HTH_TetR"/>
</dbReference>
<evidence type="ECO:0000313" key="8">
    <source>
        <dbReference type="Proteomes" id="UP001597182"/>
    </source>
</evidence>
<accession>A0ABW3VJG3</accession>
<organism evidence="7 8">
    <name type="scientific">Pseudonocardia benzenivorans</name>
    <dbReference type="NCBI Taxonomy" id="228005"/>
    <lineage>
        <taxon>Bacteria</taxon>
        <taxon>Bacillati</taxon>
        <taxon>Actinomycetota</taxon>
        <taxon>Actinomycetes</taxon>
        <taxon>Pseudonocardiales</taxon>
        <taxon>Pseudonocardiaceae</taxon>
        <taxon>Pseudonocardia</taxon>
    </lineage>
</organism>
<dbReference type="PANTHER" id="PTHR30055">
    <property type="entry name" value="HTH-TYPE TRANSCRIPTIONAL REGULATOR RUTR"/>
    <property type="match status" value="1"/>
</dbReference>
<keyword evidence="2 4" id="KW-0238">DNA-binding</keyword>
<feature type="domain" description="HTH tetR-type" evidence="6">
    <location>
        <begin position="20"/>
        <end position="80"/>
    </location>
</feature>
<dbReference type="SUPFAM" id="SSF46689">
    <property type="entry name" value="Homeodomain-like"/>
    <property type="match status" value="1"/>
</dbReference>